<dbReference type="EMBL" id="JBHUHF010000001">
    <property type="protein sequence ID" value="MFD2026294.1"/>
    <property type="molecule type" value="Genomic_DNA"/>
</dbReference>
<protein>
    <submittedName>
        <fullName evidence="1">Uncharacterized protein</fullName>
    </submittedName>
</protein>
<evidence type="ECO:0000313" key="2">
    <source>
        <dbReference type="Proteomes" id="UP001597338"/>
    </source>
</evidence>
<evidence type="ECO:0000313" key="1">
    <source>
        <dbReference type="EMBL" id="MFD2026294.1"/>
    </source>
</evidence>
<gene>
    <name evidence="1" type="ORF">ACFSL2_12320</name>
</gene>
<comment type="caution">
    <text evidence="1">The sequence shown here is derived from an EMBL/GenBank/DDBJ whole genome shotgun (WGS) entry which is preliminary data.</text>
</comment>
<reference evidence="2" key="1">
    <citation type="journal article" date="2019" name="Int. J. Syst. Evol. Microbiol.">
        <title>The Global Catalogue of Microorganisms (GCM) 10K type strain sequencing project: providing services to taxonomists for standard genome sequencing and annotation.</title>
        <authorList>
            <consortium name="The Broad Institute Genomics Platform"/>
            <consortium name="The Broad Institute Genome Sequencing Center for Infectious Disease"/>
            <person name="Wu L."/>
            <person name="Ma J."/>
        </authorList>
    </citation>
    <scope>NUCLEOTIDE SEQUENCE [LARGE SCALE GENOMIC DNA]</scope>
    <source>
        <strain evidence="2">CCM 7043</strain>
    </source>
</reference>
<accession>A0ABW4V743</accession>
<organism evidence="1 2">
    <name type="scientific">Promicromonospora aerolata</name>
    <dbReference type="NCBI Taxonomy" id="195749"/>
    <lineage>
        <taxon>Bacteria</taxon>
        <taxon>Bacillati</taxon>
        <taxon>Actinomycetota</taxon>
        <taxon>Actinomycetes</taxon>
        <taxon>Micrococcales</taxon>
        <taxon>Promicromonosporaceae</taxon>
        <taxon>Promicromonospora</taxon>
    </lineage>
</organism>
<dbReference type="RefSeq" id="WP_377198138.1">
    <property type="nucleotide sequence ID" value="NZ_JBHUHF010000001.1"/>
</dbReference>
<proteinExistence type="predicted"/>
<sequence length="74" mass="7947">MNVPLSNGVKIDSGLKFGMIFLGMGGLMDKNLVDPSPEAAQRANAELFALADRLYQITDPADPSACYQLVLEGF</sequence>
<keyword evidence="2" id="KW-1185">Reference proteome</keyword>
<name>A0ABW4V743_9MICO</name>
<dbReference type="Proteomes" id="UP001597338">
    <property type="component" value="Unassembled WGS sequence"/>
</dbReference>